<dbReference type="GO" id="GO:0046872">
    <property type="term" value="F:metal ion binding"/>
    <property type="evidence" value="ECO:0007669"/>
    <property type="project" value="UniProtKB-KW"/>
</dbReference>
<evidence type="ECO:0000256" key="2">
    <source>
        <dbReference type="ARBA" id="ARBA00006333"/>
    </source>
</evidence>
<organism evidence="7 8">
    <name type="scientific">Dendrothele bispora (strain CBS 962.96)</name>
    <dbReference type="NCBI Taxonomy" id="1314807"/>
    <lineage>
        <taxon>Eukaryota</taxon>
        <taxon>Fungi</taxon>
        <taxon>Dikarya</taxon>
        <taxon>Basidiomycota</taxon>
        <taxon>Agaricomycotina</taxon>
        <taxon>Agaricomycetes</taxon>
        <taxon>Agaricomycetidae</taxon>
        <taxon>Agaricales</taxon>
        <taxon>Agaricales incertae sedis</taxon>
        <taxon>Dendrothele</taxon>
    </lineage>
</organism>
<sequence length="355" mass="40609">MAIQFRLPDILRSWPWPRAVNPHAEECEKVMAQKTLQFEFFPSKMQDGLCQAAIHLASLAYPTFSKAQLQVAVDLMFVFAIFDECSDQMDAASVKIWADIIMDVLRMPETPRSKDEPMIGRLVQSFWLNAVQNMTRSARKQFIEEFDAYTRSVTEQAKDRDNLIIRSVESYLEIRRDDLGAKPAFALILMDQDIPENVLNSGQLHSLRSYTIDMLTLANDVYSYNVEQSKGDNHNIVSIIMAQENLDIQQALERVSVMHANLAAEFLHVYETVCSESNAEAKQYVDGLGTWIRANECFSFESRRYFNKDGLRIQQDRMVELLPKIGATEHSCYIADSDSHHLTDLTSYGLPTSRN</sequence>
<dbReference type="Proteomes" id="UP000297245">
    <property type="component" value="Unassembled WGS sequence"/>
</dbReference>
<evidence type="ECO:0000313" key="8">
    <source>
        <dbReference type="Proteomes" id="UP000297245"/>
    </source>
</evidence>
<reference evidence="7 8" key="1">
    <citation type="journal article" date="2019" name="Nat. Ecol. Evol.">
        <title>Megaphylogeny resolves global patterns of mushroom evolution.</title>
        <authorList>
            <person name="Varga T."/>
            <person name="Krizsan K."/>
            <person name="Foldi C."/>
            <person name="Dima B."/>
            <person name="Sanchez-Garcia M."/>
            <person name="Sanchez-Ramirez S."/>
            <person name="Szollosi G.J."/>
            <person name="Szarkandi J.G."/>
            <person name="Papp V."/>
            <person name="Albert L."/>
            <person name="Andreopoulos W."/>
            <person name="Angelini C."/>
            <person name="Antonin V."/>
            <person name="Barry K.W."/>
            <person name="Bougher N.L."/>
            <person name="Buchanan P."/>
            <person name="Buyck B."/>
            <person name="Bense V."/>
            <person name="Catcheside P."/>
            <person name="Chovatia M."/>
            <person name="Cooper J."/>
            <person name="Damon W."/>
            <person name="Desjardin D."/>
            <person name="Finy P."/>
            <person name="Geml J."/>
            <person name="Haridas S."/>
            <person name="Hughes K."/>
            <person name="Justo A."/>
            <person name="Karasinski D."/>
            <person name="Kautmanova I."/>
            <person name="Kiss B."/>
            <person name="Kocsube S."/>
            <person name="Kotiranta H."/>
            <person name="LaButti K.M."/>
            <person name="Lechner B.E."/>
            <person name="Liimatainen K."/>
            <person name="Lipzen A."/>
            <person name="Lukacs Z."/>
            <person name="Mihaltcheva S."/>
            <person name="Morgado L.N."/>
            <person name="Niskanen T."/>
            <person name="Noordeloos M.E."/>
            <person name="Ohm R.A."/>
            <person name="Ortiz-Santana B."/>
            <person name="Ovrebo C."/>
            <person name="Racz N."/>
            <person name="Riley R."/>
            <person name="Savchenko A."/>
            <person name="Shiryaev A."/>
            <person name="Soop K."/>
            <person name="Spirin V."/>
            <person name="Szebenyi C."/>
            <person name="Tomsovsky M."/>
            <person name="Tulloss R.E."/>
            <person name="Uehling J."/>
            <person name="Grigoriev I.V."/>
            <person name="Vagvolgyi C."/>
            <person name="Papp T."/>
            <person name="Martin F.M."/>
            <person name="Miettinen O."/>
            <person name="Hibbett D.S."/>
            <person name="Nagy L.G."/>
        </authorList>
    </citation>
    <scope>NUCLEOTIDE SEQUENCE [LARGE SCALE GENOMIC DNA]</scope>
    <source>
        <strain evidence="7 8">CBS 962.96</strain>
    </source>
</reference>
<dbReference type="GO" id="GO:0010333">
    <property type="term" value="F:terpene synthase activity"/>
    <property type="evidence" value="ECO:0007669"/>
    <property type="project" value="InterPro"/>
</dbReference>
<dbReference type="SFLD" id="SFLDG01020">
    <property type="entry name" value="Terpene_Cyclase_Like_2"/>
    <property type="match status" value="1"/>
</dbReference>
<dbReference type="SFLD" id="SFLDS00005">
    <property type="entry name" value="Isoprenoid_Synthase_Type_I"/>
    <property type="match status" value="1"/>
</dbReference>
<evidence type="ECO:0000256" key="3">
    <source>
        <dbReference type="ARBA" id="ARBA00022723"/>
    </source>
</evidence>
<evidence type="ECO:0000256" key="4">
    <source>
        <dbReference type="ARBA" id="ARBA00022842"/>
    </source>
</evidence>
<dbReference type="AlphaFoldDB" id="A0A4V4HCF5"/>
<dbReference type="EMBL" id="ML179688">
    <property type="protein sequence ID" value="THU83075.1"/>
    <property type="molecule type" value="Genomic_DNA"/>
</dbReference>
<evidence type="ECO:0000256" key="6">
    <source>
        <dbReference type="RuleBase" id="RU366034"/>
    </source>
</evidence>
<dbReference type="EC" id="4.2.3.-" evidence="6"/>
<keyword evidence="4 6" id="KW-0460">Magnesium</keyword>
<dbReference type="PANTHER" id="PTHR35201:SF4">
    <property type="entry name" value="BETA-PINACENE SYNTHASE-RELATED"/>
    <property type="match status" value="1"/>
</dbReference>
<dbReference type="InterPro" id="IPR008949">
    <property type="entry name" value="Isoprenoid_synthase_dom_sf"/>
</dbReference>
<dbReference type="PANTHER" id="PTHR35201">
    <property type="entry name" value="TERPENE SYNTHASE"/>
    <property type="match status" value="1"/>
</dbReference>
<dbReference type="OrthoDB" id="6486656at2759"/>
<evidence type="ECO:0000313" key="7">
    <source>
        <dbReference type="EMBL" id="THU83075.1"/>
    </source>
</evidence>
<dbReference type="SUPFAM" id="SSF48576">
    <property type="entry name" value="Terpenoid synthases"/>
    <property type="match status" value="1"/>
</dbReference>
<comment type="similarity">
    <text evidence="2 6">Belongs to the terpene synthase family.</text>
</comment>
<keyword evidence="3 6" id="KW-0479">Metal-binding</keyword>
<evidence type="ECO:0000256" key="5">
    <source>
        <dbReference type="ARBA" id="ARBA00023239"/>
    </source>
</evidence>
<gene>
    <name evidence="7" type="ORF">K435DRAFT_690253</name>
</gene>
<comment type="cofactor">
    <cofactor evidence="1 6">
        <name>Mg(2+)</name>
        <dbReference type="ChEBI" id="CHEBI:18420"/>
    </cofactor>
</comment>
<evidence type="ECO:0000256" key="1">
    <source>
        <dbReference type="ARBA" id="ARBA00001946"/>
    </source>
</evidence>
<accession>A0A4V4HCF5</accession>
<keyword evidence="8" id="KW-1185">Reference proteome</keyword>
<proteinExistence type="inferred from homology"/>
<dbReference type="InterPro" id="IPR034686">
    <property type="entry name" value="Terpene_cyclase-like_2"/>
</dbReference>
<protein>
    <recommendedName>
        <fullName evidence="6">Terpene synthase</fullName>
        <ecNumber evidence="6">4.2.3.-</ecNumber>
    </recommendedName>
</protein>
<keyword evidence="5 6" id="KW-0456">Lyase</keyword>
<dbReference type="Pfam" id="PF19086">
    <property type="entry name" value="Terpene_syn_C_2"/>
    <property type="match status" value="1"/>
</dbReference>
<dbReference type="GO" id="GO:0008299">
    <property type="term" value="P:isoprenoid biosynthetic process"/>
    <property type="evidence" value="ECO:0007669"/>
    <property type="project" value="UniProtKB-ARBA"/>
</dbReference>
<dbReference type="Gene3D" id="1.10.600.10">
    <property type="entry name" value="Farnesyl Diphosphate Synthase"/>
    <property type="match status" value="1"/>
</dbReference>
<name>A0A4V4HCF5_DENBC</name>